<dbReference type="SUPFAM" id="SSF48264">
    <property type="entry name" value="Cytochrome P450"/>
    <property type="match status" value="1"/>
</dbReference>
<dbReference type="GO" id="GO:0016705">
    <property type="term" value="F:oxidoreductase activity, acting on paired donors, with incorporation or reduction of molecular oxygen"/>
    <property type="evidence" value="ECO:0007669"/>
    <property type="project" value="InterPro"/>
</dbReference>
<gene>
    <name evidence="9" type="ORF">PoMZ_05917</name>
</gene>
<dbReference type="EMBL" id="CP034209">
    <property type="protein sequence ID" value="QBZ64223.1"/>
    <property type="molecule type" value="Genomic_DNA"/>
</dbReference>
<dbReference type="GO" id="GO:0004497">
    <property type="term" value="F:monooxygenase activity"/>
    <property type="evidence" value="ECO:0007669"/>
    <property type="project" value="UniProtKB-KW"/>
</dbReference>
<keyword evidence="4 7" id="KW-0479">Metal-binding</keyword>
<dbReference type="GO" id="GO:0020037">
    <property type="term" value="F:heme binding"/>
    <property type="evidence" value="ECO:0007669"/>
    <property type="project" value="InterPro"/>
</dbReference>
<dbReference type="PANTHER" id="PTHR24305:SF147">
    <property type="entry name" value="P450, PUTATIVE (EUROFUNG)-RELATED"/>
    <property type="match status" value="1"/>
</dbReference>
<dbReference type="CDD" id="cd11062">
    <property type="entry name" value="CYP58-like"/>
    <property type="match status" value="1"/>
</dbReference>
<name>A0A4P7NPC3_PYROR</name>
<evidence type="ECO:0000256" key="8">
    <source>
        <dbReference type="RuleBase" id="RU000461"/>
    </source>
</evidence>
<dbReference type="InterPro" id="IPR036396">
    <property type="entry name" value="Cyt_P450_sf"/>
</dbReference>
<evidence type="ECO:0000256" key="5">
    <source>
        <dbReference type="ARBA" id="ARBA00023004"/>
    </source>
</evidence>
<evidence type="ECO:0000256" key="1">
    <source>
        <dbReference type="ARBA" id="ARBA00001971"/>
    </source>
</evidence>
<evidence type="ECO:0000256" key="6">
    <source>
        <dbReference type="ARBA" id="ARBA00023033"/>
    </source>
</evidence>
<comment type="cofactor">
    <cofactor evidence="1 7">
        <name>heme</name>
        <dbReference type="ChEBI" id="CHEBI:30413"/>
    </cofactor>
</comment>
<dbReference type="InterPro" id="IPR017972">
    <property type="entry name" value="Cyt_P450_CS"/>
</dbReference>
<proteinExistence type="inferred from homology"/>
<keyword evidence="6 8" id="KW-0503">Monooxygenase</keyword>
<evidence type="ECO:0000313" key="10">
    <source>
        <dbReference type="Proteomes" id="UP000294847"/>
    </source>
</evidence>
<evidence type="ECO:0008006" key="11">
    <source>
        <dbReference type="Google" id="ProtNLM"/>
    </source>
</evidence>
<dbReference type="PRINTS" id="PR00385">
    <property type="entry name" value="P450"/>
</dbReference>
<keyword evidence="5 7" id="KW-0408">Iron</keyword>
<organism evidence="9 10">
    <name type="scientific">Pyricularia oryzae</name>
    <name type="common">Rice blast fungus</name>
    <name type="synonym">Magnaporthe oryzae</name>
    <dbReference type="NCBI Taxonomy" id="318829"/>
    <lineage>
        <taxon>Eukaryota</taxon>
        <taxon>Fungi</taxon>
        <taxon>Dikarya</taxon>
        <taxon>Ascomycota</taxon>
        <taxon>Pezizomycotina</taxon>
        <taxon>Sordariomycetes</taxon>
        <taxon>Sordariomycetidae</taxon>
        <taxon>Magnaporthales</taxon>
        <taxon>Pyriculariaceae</taxon>
        <taxon>Pyricularia</taxon>
    </lineage>
</organism>
<keyword evidence="8" id="KW-0560">Oxidoreductase</keyword>
<evidence type="ECO:0000313" key="9">
    <source>
        <dbReference type="EMBL" id="QBZ64223.1"/>
    </source>
</evidence>
<dbReference type="AlphaFoldDB" id="A0A4P7NPC3"/>
<protein>
    <recommendedName>
        <fullName evidence="11">Benzoate 4-monooxygenase cytochrome P450</fullName>
    </recommendedName>
</protein>
<sequence length="536" mass="59632">MGGILVHVVQAVPTATMAAAYIAAALILYQSAVWAYQISPFHPLAHIPGPKIARVGRLYEAYWDWWRGGRYMNKIAEMHAQYGPIVRIGHDEVHCSDPNFSSTLFGSPNQIRDKPQHMCNILVSGALPHSTIVTTSQALHRARRAPMSRFFSRAHVFRFEDEVLRLASVVVDKMLLPERRGKSFDVRDAFNCFTADVVFLHALGKPLGFVEMQEAWTPNLATWTEMMTDMVYLIKHNAWARWAAIVTPKLAGMFSTSVKALNELMNVTIPGLLKSATDDVENDRMFPILLRGGMDGKSQVAPGAEMDMFRLGGEATVLLTAGTETTSAALAIITYHILARPEVKAALAADLAGLDPTALKWTELERRPYLWALIHESLRHSPPIVARSSRIAPLEDMVYIPRARDKSADPAPPVTIPRGFTVAMSTITSHYDPTIFQDPAEFRPERWLVKDGDGNVIGNNEELKKSLLTFGRGSRACIGENLAMCELFIMTAMMALCVIPRARLDDRMTADYVTYDHEKLTLQTIYGNVATHMVVS</sequence>
<dbReference type="Proteomes" id="UP000294847">
    <property type="component" value="Chromosome 6"/>
</dbReference>
<comment type="similarity">
    <text evidence="2 8">Belongs to the cytochrome P450 family.</text>
</comment>
<dbReference type="GO" id="GO:0005506">
    <property type="term" value="F:iron ion binding"/>
    <property type="evidence" value="ECO:0007669"/>
    <property type="project" value="InterPro"/>
</dbReference>
<feature type="binding site" description="axial binding residue" evidence="7">
    <location>
        <position position="477"/>
    </location>
    <ligand>
        <name>heme</name>
        <dbReference type="ChEBI" id="CHEBI:30413"/>
    </ligand>
    <ligandPart>
        <name>Fe</name>
        <dbReference type="ChEBI" id="CHEBI:18248"/>
    </ligandPart>
</feature>
<dbReference type="PRINTS" id="PR00465">
    <property type="entry name" value="EP450IV"/>
</dbReference>
<dbReference type="PROSITE" id="PS00086">
    <property type="entry name" value="CYTOCHROME_P450"/>
    <property type="match status" value="1"/>
</dbReference>
<evidence type="ECO:0000256" key="7">
    <source>
        <dbReference type="PIRSR" id="PIRSR602403-1"/>
    </source>
</evidence>
<dbReference type="InterPro" id="IPR050121">
    <property type="entry name" value="Cytochrome_P450_monoxygenase"/>
</dbReference>
<dbReference type="InterPro" id="IPR001128">
    <property type="entry name" value="Cyt_P450"/>
</dbReference>
<reference evidence="9 10" key="1">
    <citation type="journal article" date="2019" name="Mol. Biol. Evol.">
        <title>Blast fungal genomes show frequent chromosomal changes, gene gains and losses, and effector gene turnover.</title>
        <authorList>
            <person name="Gomez Luciano L.B."/>
            <person name="Jason Tsai I."/>
            <person name="Chuma I."/>
            <person name="Tosa Y."/>
            <person name="Chen Y.H."/>
            <person name="Li J.Y."/>
            <person name="Li M.Y."/>
            <person name="Jade Lu M.Y."/>
            <person name="Nakayashiki H."/>
            <person name="Li W.H."/>
        </authorList>
    </citation>
    <scope>NUCLEOTIDE SEQUENCE [LARGE SCALE GENOMIC DNA]</scope>
    <source>
        <strain evidence="9">MZ5-1-6</strain>
    </source>
</reference>
<evidence type="ECO:0000256" key="4">
    <source>
        <dbReference type="ARBA" id="ARBA00022723"/>
    </source>
</evidence>
<dbReference type="Gene3D" id="1.10.630.10">
    <property type="entry name" value="Cytochrome P450"/>
    <property type="match status" value="1"/>
</dbReference>
<dbReference type="Pfam" id="PF00067">
    <property type="entry name" value="p450"/>
    <property type="match status" value="1"/>
</dbReference>
<dbReference type="PANTHER" id="PTHR24305">
    <property type="entry name" value="CYTOCHROME P450"/>
    <property type="match status" value="1"/>
</dbReference>
<keyword evidence="3 7" id="KW-0349">Heme</keyword>
<evidence type="ECO:0000256" key="3">
    <source>
        <dbReference type="ARBA" id="ARBA00022617"/>
    </source>
</evidence>
<evidence type="ECO:0000256" key="2">
    <source>
        <dbReference type="ARBA" id="ARBA00010617"/>
    </source>
</evidence>
<accession>A0A4P7NPC3</accession>
<dbReference type="InterPro" id="IPR002403">
    <property type="entry name" value="Cyt_P450_E_grp-IV"/>
</dbReference>